<dbReference type="InterPro" id="IPR036278">
    <property type="entry name" value="Sialidase_sf"/>
</dbReference>
<sequence length="1063" mass="114656">MKKNAPTALVTCFLLALCTVYYFNSNTPNDDLSIEKLKSKHKAFLENSPFKETKKLSKQERKSRGIPPNSYFEREWELTMNPELGRPTSENLSKIQKDIKNSRVSTFARVSGDKIDNSWVERGPNNVGGRTRAIMFDPNDATNKIVFAGGVSGGLWKNTDITSSSSSWTKVNIPENLSITSLAFDPNNTDVFYAGTGESYVQGDVNGNGLWKSINRGVTWERIFGGATANGEGAKLTVNVPGSIAGEYNAVQAAFGSPLTEITGDLVLVDDGLATTIDGCSTLVNSAAINGKIAVIQRGSCSFDTKVKNAENAGAIAVIIVNNSPDTIIAMGGDDYTIYIPSLMVSQTDGQAIIAALGSTVNVTIEPNATPSTGNFSSRGIQHINDVVVRDLGSTSEIYVAAAASAYTDANPTGFIGTGAYGLYKSTDNGITWTKIVLPKNGSNSDVAPNNIEIGSDNRIWVSTTRSLVSPSDPGGQVLSSSNGTTFTLEHTISNGRRTEIAVSASNPNKVYVLAELTSGTNAVELIRTDNAFTSTTSLTLPNDADTDIPSTDFTRNQAFYNLLIKVDPTNDANVFVGGIDLFKSANSGTSWSQISKWSNNNNLSTLSVPLVHADHHAITFGNNNASIMLFGNDGGVYYSSNGGLNINKRNLGYNVTQFYTVGVAPLTATITGDYFYGGTQDNGTQFFENSNSGIDSSVTNPTGGDGAATMVDQDGTDTYFIYNFVYNNRITRRNYPSGTETIINREDLNKGDFINQETLDSNLNILYTNYSEASTYEVRRYDFSGSGAVNKSILSNGLLDGNPTAFKVSPFTTSSTTLFIGVENGKLIKVTNADGATTPVWTEIGDANFIGSISDIEFGQSETDIFVTMHNYGVKNIWYSSDEGTTWLEKEGNLPDLPVKAILQNPLNVEEVIVGTELGVWYTNNFSSAKPSWNPAFNGMSNVKVTDLDLRNDNVIYASTYGRGIFSGEFTSTSLSIVDNELESQIALYPTVSNGEMIISTKAITGKVDLQVYDLSGKSLYKSELEMNGRKRPLTLNGLSSGIYLVKFNKDNFSETKKIIIK</sequence>
<organism evidence="6 7">
    <name type="scientific">Flavivirga rizhaonensis</name>
    <dbReference type="NCBI Taxonomy" id="2559571"/>
    <lineage>
        <taxon>Bacteria</taxon>
        <taxon>Pseudomonadati</taxon>
        <taxon>Bacteroidota</taxon>
        <taxon>Flavobacteriia</taxon>
        <taxon>Flavobacteriales</taxon>
        <taxon>Flavobacteriaceae</taxon>
        <taxon>Flavivirga</taxon>
    </lineage>
</organism>
<evidence type="ECO:0000313" key="7">
    <source>
        <dbReference type="Proteomes" id="UP000307602"/>
    </source>
</evidence>
<dbReference type="SUPFAM" id="SSF110296">
    <property type="entry name" value="Oligoxyloglucan reducing end-specific cellobiohydrolase"/>
    <property type="match status" value="1"/>
</dbReference>
<dbReference type="RefSeq" id="WP_135877646.1">
    <property type="nucleotide sequence ID" value="NZ_SRSO01000018.1"/>
</dbReference>
<proteinExistence type="predicted"/>
<dbReference type="InterPro" id="IPR026444">
    <property type="entry name" value="Secre_tail"/>
</dbReference>
<evidence type="ECO:0000256" key="3">
    <source>
        <dbReference type="SAM" id="SignalP"/>
    </source>
</evidence>
<gene>
    <name evidence="6" type="ORF">EM932_13115</name>
</gene>
<feature type="domain" description="PA" evidence="4">
    <location>
        <begin position="263"/>
        <end position="353"/>
    </location>
</feature>
<evidence type="ECO:0000259" key="4">
    <source>
        <dbReference type="Pfam" id="PF02225"/>
    </source>
</evidence>
<dbReference type="InterPro" id="IPR003137">
    <property type="entry name" value="PA_domain"/>
</dbReference>
<keyword evidence="1 3" id="KW-0732">Signal</keyword>
<feature type="chain" id="PRO_5020246884" evidence="3">
    <location>
        <begin position="23"/>
        <end position="1063"/>
    </location>
</feature>
<feature type="domain" description="Secretion system C-terminal sorting" evidence="5">
    <location>
        <begin position="989"/>
        <end position="1062"/>
    </location>
</feature>
<feature type="signal peptide" evidence="3">
    <location>
        <begin position="1"/>
        <end position="22"/>
    </location>
</feature>
<evidence type="ECO:0000259" key="5">
    <source>
        <dbReference type="Pfam" id="PF18962"/>
    </source>
</evidence>
<dbReference type="Gene3D" id="2.130.10.10">
    <property type="entry name" value="YVTN repeat-like/Quinoprotein amine dehydrogenase"/>
    <property type="match status" value="4"/>
</dbReference>
<comment type="caution">
    <text evidence="6">The sequence shown here is derived from an EMBL/GenBank/DDBJ whole genome shotgun (WGS) entry which is preliminary data.</text>
</comment>
<keyword evidence="2" id="KW-0325">Glycoprotein</keyword>
<dbReference type="AlphaFoldDB" id="A0A4S1DUY1"/>
<dbReference type="OrthoDB" id="9757947at2"/>
<evidence type="ECO:0000256" key="2">
    <source>
        <dbReference type="ARBA" id="ARBA00023180"/>
    </source>
</evidence>
<dbReference type="Gene3D" id="3.50.30.30">
    <property type="match status" value="1"/>
</dbReference>
<dbReference type="CDD" id="cd04818">
    <property type="entry name" value="PA_subtilisin_1"/>
    <property type="match status" value="1"/>
</dbReference>
<dbReference type="Pfam" id="PF18962">
    <property type="entry name" value="Por_Secre_tail"/>
    <property type="match status" value="1"/>
</dbReference>
<dbReference type="PANTHER" id="PTHR22702">
    <property type="entry name" value="PROTEASE-ASSOCIATED DOMAIN-CONTAINING PROTEIN"/>
    <property type="match status" value="1"/>
</dbReference>
<dbReference type="SUPFAM" id="SSF52025">
    <property type="entry name" value="PA domain"/>
    <property type="match status" value="1"/>
</dbReference>
<keyword evidence="7" id="KW-1185">Reference proteome</keyword>
<dbReference type="Pfam" id="PF02225">
    <property type="entry name" value="PA"/>
    <property type="match status" value="1"/>
</dbReference>
<evidence type="ECO:0000313" key="6">
    <source>
        <dbReference type="EMBL" id="TGV01921.1"/>
    </source>
</evidence>
<dbReference type="InterPro" id="IPR015943">
    <property type="entry name" value="WD40/YVTN_repeat-like_dom_sf"/>
</dbReference>
<accession>A0A4S1DUY1</accession>
<reference evidence="6 7" key="1">
    <citation type="submission" date="2019-04" db="EMBL/GenBank/DDBJ databases">
        <authorList>
            <person name="Liu A."/>
        </authorList>
    </citation>
    <scope>NUCLEOTIDE SEQUENCE [LARGE SCALE GENOMIC DNA]</scope>
    <source>
        <strain evidence="6 7">RZ03</strain>
    </source>
</reference>
<dbReference type="Proteomes" id="UP000307602">
    <property type="component" value="Unassembled WGS sequence"/>
</dbReference>
<dbReference type="EMBL" id="SRSO01000018">
    <property type="protein sequence ID" value="TGV01921.1"/>
    <property type="molecule type" value="Genomic_DNA"/>
</dbReference>
<dbReference type="SUPFAM" id="SSF50939">
    <property type="entry name" value="Sialidases"/>
    <property type="match status" value="1"/>
</dbReference>
<dbReference type="InterPro" id="IPR046450">
    <property type="entry name" value="PA_dom_sf"/>
</dbReference>
<dbReference type="NCBIfam" id="TIGR04183">
    <property type="entry name" value="Por_Secre_tail"/>
    <property type="match status" value="1"/>
</dbReference>
<name>A0A4S1DUY1_9FLAO</name>
<evidence type="ECO:0000256" key="1">
    <source>
        <dbReference type="ARBA" id="ARBA00022729"/>
    </source>
</evidence>
<dbReference type="PANTHER" id="PTHR22702:SF1">
    <property type="entry name" value="PROTEASE-ASSOCIATED DOMAIN-CONTAINING PROTEIN 1"/>
    <property type="match status" value="1"/>
</dbReference>
<protein>
    <submittedName>
        <fullName evidence="6">T9SS type A sorting domain-containing protein</fullName>
    </submittedName>
</protein>